<keyword evidence="9" id="KW-1185">Reference proteome</keyword>
<organism evidence="8 9">
    <name type="scientific">Calycina marina</name>
    <dbReference type="NCBI Taxonomy" id="1763456"/>
    <lineage>
        <taxon>Eukaryota</taxon>
        <taxon>Fungi</taxon>
        <taxon>Dikarya</taxon>
        <taxon>Ascomycota</taxon>
        <taxon>Pezizomycotina</taxon>
        <taxon>Leotiomycetes</taxon>
        <taxon>Helotiales</taxon>
        <taxon>Pezizellaceae</taxon>
        <taxon>Calycina</taxon>
    </lineage>
</organism>
<feature type="domain" description="UBX" evidence="6">
    <location>
        <begin position="237"/>
        <end position="313"/>
    </location>
</feature>
<feature type="region of interest" description="Disordered" evidence="5">
    <location>
        <begin position="136"/>
        <end position="159"/>
    </location>
</feature>
<proteinExistence type="predicted"/>
<keyword evidence="4" id="KW-0862">Zinc</keyword>
<dbReference type="Gene3D" id="1.10.8.10">
    <property type="entry name" value="DNA helicase RuvA subunit, C-terminal domain"/>
    <property type="match status" value="1"/>
</dbReference>
<comment type="subcellular location">
    <subcellularLocation>
        <location evidence="1">Cytoplasm</location>
    </subcellularLocation>
</comment>
<dbReference type="InterPro" id="IPR013087">
    <property type="entry name" value="Znf_C2H2_type"/>
</dbReference>
<dbReference type="PANTHER" id="PTHR46340">
    <property type="entry name" value="UBX DOMAIN-CONTAINING PROTEIN 1"/>
    <property type="match status" value="1"/>
</dbReference>
<dbReference type="GO" id="GO:0036435">
    <property type="term" value="F:K48-linked polyubiquitin modification-dependent protein binding"/>
    <property type="evidence" value="ECO:0007669"/>
    <property type="project" value="TreeGrafter"/>
</dbReference>
<evidence type="ECO:0000313" key="9">
    <source>
        <dbReference type="Proteomes" id="UP000887226"/>
    </source>
</evidence>
<dbReference type="InterPro" id="IPR001012">
    <property type="entry name" value="UBX_dom"/>
</dbReference>
<dbReference type="GO" id="GO:0005634">
    <property type="term" value="C:nucleus"/>
    <property type="evidence" value="ECO:0007669"/>
    <property type="project" value="TreeGrafter"/>
</dbReference>
<evidence type="ECO:0000259" key="7">
    <source>
        <dbReference type="PROSITE" id="PS50157"/>
    </source>
</evidence>
<feature type="region of interest" description="Disordered" evidence="5">
    <location>
        <begin position="93"/>
        <end position="119"/>
    </location>
</feature>
<feature type="domain" description="C2H2-type" evidence="7">
    <location>
        <begin position="77"/>
        <end position="106"/>
    </location>
</feature>
<dbReference type="SUPFAM" id="SSF46934">
    <property type="entry name" value="UBA-like"/>
    <property type="match status" value="1"/>
</dbReference>
<evidence type="ECO:0000256" key="2">
    <source>
        <dbReference type="ARBA" id="ARBA00022490"/>
    </source>
</evidence>
<evidence type="ECO:0000259" key="6">
    <source>
        <dbReference type="PROSITE" id="PS50033"/>
    </source>
</evidence>
<sequence length="314" mass="34564">MAQSDLNVLLDMGFEKERAEIAVKKTGGLQGALQWLEDSQDKSIEHITAAAKDDIADEDNPTIEPVPLEDGEVAQSLVCDDCGKRFRSVNQAQAHGERTSHENFSESTEEIAPLTDAEKKEKLEELRRLAAERKAKQALVDKEEHKKNEKIRMKSTKDVQDIMENMAKKEQIKAAADKRKEKQADALAKQKIKDKIAADKEERRLKVEKVKAEREGRAVAEPVAAPAPVASSSGPRPAATECRLRLQAPHGTFQKTFPVDTTLFEVAQAVEAEGGAHIESLTMTYPKKTFSGSVDFGKTLKEAGLVPSAVLIVK</sequence>
<dbReference type="Proteomes" id="UP000887226">
    <property type="component" value="Unassembled WGS sequence"/>
</dbReference>
<dbReference type="Pfam" id="PF00789">
    <property type="entry name" value="UBX"/>
    <property type="match status" value="1"/>
</dbReference>
<dbReference type="AlphaFoldDB" id="A0A9P7Z517"/>
<dbReference type="PROSITE" id="PS50157">
    <property type="entry name" value="ZINC_FINGER_C2H2_2"/>
    <property type="match status" value="1"/>
</dbReference>
<dbReference type="PROSITE" id="PS00028">
    <property type="entry name" value="ZINC_FINGER_C2H2_1"/>
    <property type="match status" value="1"/>
</dbReference>
<dbReference type="InterPro" id="IPR015940">
    <property type="entry name" value="UBA"/>
</dbReference>
<evidence type="ECO:0000256" key="4">
    <source>
        <dbReference type="PROSITE-ProRule" id="PRU00042"/>
    </source>
</evidence>
<dbReference type="Pfam" id="PF22562">
    <property type="entry name" value="UBA_7"/>
    <property type="match status" value="1"/>
</dbReference>
<evidence type="ECO:0000313" key="8">
    <source>
        <dbReference type="EMBL" id="KAG9245045.1"/>
    </source>
</evidence>
<dbReference type="OrthoDB" id="10254930at2759"/>
<dbReference type="InterPro" id="IPR029071">
    <property type="entry name" value="Ubiquitin-like_domsf"/>
</dbReference>
<keyword evidence="4" id="KW-0479">Metal-binding</keyword>
<dbReference type="Gene3D" id="3.10.20.90">
    <property type="entry name" value="Phosphatidylinositol 3-kinase Catalytic Subunit, Chain A, domain 1"/>
    <property type="match status" value="1"/>
</dbReference>
<keyword evidence="2" id="KW-0963">Cytoplasm</keyword>
<dbReference type="GO" id="GO:0005737">
    <property type="term" value="C:cytoplasm"/>
    <property type="evidence" value="ECO:0007669"/>
    <property type="project" value="UniProtKB-SubCell"/>
</dbReference>
<evidence type="ECO:0000256" key="5">
    <source>
        <dbReference type="SAM" id="MobiDB-lite"/>
    </source>
</evidence>
<dbReference type="CDD" id="cd01767">
    <property type="entry name" value="UBX"/>
    <property type="match status" value="1"/>
</dbReference>
<protein>
    <submittedName>
        <fullName evidence="8">Ubiquitin-related domain-containing protein</fullName>
    </submittedName>
</protein>
<dbReference type="GO" id="GO:0032435">
    <property type="term" value="P:negative regulation of proteasomal ubiquitin-dependent protein catabolic process"/>
    <property type="evidence" value="ECO:0007669"/>
    <property type="project" value="TreeGrafter"/>
</dbReference>
<accession>A0A9P7Z517</accession>
<dbReference type="GO" id="GO:0031397">
    <property type="term" value="P:negative regulation of protein ubiquitination"/>
    <property type="evidence" value="ECO:0007669"/>
    <property type="project" value="TreeGrafter"/>
</dbReference>
<gene>
    <name evidence="8" type="ORF">BJ878DRAFT_503328</name>
</gene>
<dbReference type="SUPFAM" id="SSF54236">
    <property type="entry name" value="Ubiquitin-like"/>
    <property type="match status" value="1"/>
</dbReference>
<evidence type="ECO:0000256" key="1">
    <source>
        <dbReference type="ARBA" id="ARBA00004496"/>
    </source>
</evidence>
<dbReference type="GO" id="GO:1903094">
    <property type="term" value="P:negative regulation of protein K48-linked deubiquitination"/>
    <property type="evidence" value="ECO:0007669"/>
    <property type="project" value="TreeGrafter"/>
</dbReference>
<name>A0A9P7Z517_9HELO</name>
<reference evidence="8" key="1">
    <citation type="journal article" date="2021" name="IMA Fungus">
        <title>Genomic characterization of three marine fungi, including Emericellopsis atlantica sp. nov. with signatures of a generalist lifestyle and marine biomass degradation.</title>
        <authorList>
            <person name="Hagestad O.C."/>
            <person name="Hou L."/>
            <person name="Andersen J.H."/>
            <person name="Hansen E.H."/>
            <person name="Altermark B."/>
            <person name="Li C."/>
            <person name="Kuhnert E."/>
            <person name="Cox R.J."/>
            <person name="Crous P.W."/>
            <person name="Spatafora J.W."/>
            <person name="Lail K."/>
            <person name="Amirebrahimi M."/>
            <person name="Lipzen A."/>
            <person name="Pangilinan J."/>
            <person name="Andreopoulos W."/>
            <person name="Hayes R.D."/>
            <person name="Ng V."/>
            <person name="Grigoriev I.V."/>
            <person name="Jackson S.A."/>
            <person name="Sutton T.D.S."/>
            <person name="Dobson A.D.W."/>
            <person name="Rama T."/>
        </authorList>
    </citation>
    <scope>NUCLEOTIDE SEQUENCE</scope>
    <source>
        <strain evidence="8">TRa3180A</strain>
    </source>
</reference>
<dbReference type="InterPro" id="IPR009060">
    <property type="entry name" value="UBA-like_sf"/>
</dbReference>
<comment type="caution">
    <text evidence="8">The sequence shown here is derived from an EMBL/GenBank/DDBJ whole genome shotgun (WGS) entry which is preliminary data.</text>
</comment>
<dbReference type="PANTHER" id="PTHR46340:SF1">
    <property type="entry name" value="UBX DOMAIN-CONTAINING PROTEIN 1"/>
    <property type="match status" value="1"/>
</dbReference>
<dbReference type="PROSITE" id="PS50033">
    <property type="entry name" value="UBX"/>
    <property type="match status" value="1"/>
</dbReference>
<dbReference type="SMART" id="SM00166">
    <property type="entry name" value="UBX"/>
    <property type="match status" value="1"/>
</dbReference>
<feature type="compositionally biased region" description="Basic and acidic residues" evidence="5">
    <location>
        <begin position="95"/>
        <end position="104"/>
    </location>
</feature>
<dbReference type="GO" id="GO:0008270">
    <property type="term" value="F:zinc ion binding"/>
    <property type="evidence" value="ECO:0007669"/>
    <property type="project" value="UniProtKB-KW"/>
</dbReference>
<evidence type="ECO:0000256" key="3">
    <source>
        <dbReference type="ARBA" id="ARBA00023054"/>
    </source>
</evidence>
<keyword evidence="3" id="KW-0175">Coiled coil</keyword>
<dbReference type="EMBL" id="MU253868">
    <property type="protein sequence ID" value="KAG9245045.1"/>
    <property type="molecule type" value="Genomic_DNA"/>
</dbReference>
<keyword evidence="4" id="KW-0863">Zinc-finger</keyword>